<name>A0ACB5REU8_9CLOT</name>
<proteinExistence type="predicted"/>
<evidence type="ECO:0000313" key="1">
    <source>
        <dbReference type="EMBL" id="GKX67631.1"/>
    </source>
</evidence>
<gene>
    <name evidence="1" type="ORF">rsdtw13_28890</name>
</gene>
<dbReference type="Proteomes" id="UP001058074">
    <property type="component" value="Unassembled WGS sequence"/>
</dbReference>
<accession>A0ACB5REU8</accession>
<protein>
    <submittedName>
        <fullName evidence="1">Uncharacterized protein</fullName>
    </submittedName>
</protein>
<comment type="caution">
    <text evidence="1">The sequence shown here is derived from an EMBL/GenBank/DDBJ whole genome shotgun (WGS) entry which is preliminary data.</text>
</comment>
<keyword evidence="2" id="KW-1185">Reference proteome</keyword>
<reference evidence="1" key="1">
    <citation type="journal article" date="2025" name="Int. J. Syst. Evol. Microbiol.">
        <title>Inconstantimicrobium mannanitabidum sp. nov., a novel member of the family Clostridiaceae isolated from anoxic soil under the treatment of reductive soil disinfestation.</title>
        <authorList>
            <person name="Ueki A."/>
            <person name="Tonouchi A."/>
            <person name="Honma S."/>
            <person name="Kaku N."/>
            <person name="Ueki K."/>
        </authorList>
    </citation>
    <scope>NUCLEOTIDE SEQUENCE</scope>
    <source>
        <strain evidence="1">TW13</strain>
    </source>
</reference>
<sequence length="630" mass="71180">MGKELYEKSLNKYSDKETVLKKWIELNKRLNKNKNSTYYSRTILDAQGLIEYVIDNVLKDENGNIPSRDEDGRYYGIIDKLIMTREHGKIVPDNLISRLKRIKYYRNVVAHSTKTIIDELVDYNKTEEALAVYGEILSCLGFLEREDIVVAVDKLKSEVGDVIDESVALDEFIGEGASGRVFKAYHKRLGINVAIKEIKHNTVDSDIIENEKKILVSLKHKGIPNIYDVIAENRTHYIVMEYVEGTNLEEFINKIGVPSLKVLIDIGKQLCDIIEYLHEKNVIYNDLKPSNILLDNYNKVSLIDFGVSYDANNSLKSTSGYSGTYVYSSPEQLRGEIDSSDNDIYSLGATLYYISEGEDPIVSQEQRFRKSTDKGIINIIEKAMAYNKSNRYASVKDLKEDLIRVEIGKNPLIKAKDISKNKVVIIAASIIIGLVLVAGGSIGIYRTLTTDKNNSNNASIELNGNKSDKNQESDKSNSSNNTKDTSSIQKNSNDNISNKDENDKKESNIQSVNKSASTFNGKLVAKLSNYEIDGKDITVNVSITSNYSKEIRFWPNGIYMMNENGKRFAIDTYKHLEKGDGQFILAPGESRDFSFYLTNYSESNSLTFKLDQIWCMGPDSMKNKIEIKAK</sequence>
<organism evidence="1 2">
    <name type="scientific">Inconstantimicrobium mannanitabidum</name>
    <dbReference type="NCBI Taxonomy" id="1604901"/>
    <lineage>
        <taxon>Bacteria</taxon>
        <taxon>Bacillati</taxon>
        <taxon>Bacillota</taxon>
        <taxon>Clostridia</taxon>
        <taxon>Eubacteriales</taxon>
        <taxon>Clostridiaceae</taxon>
        <taxon>Inconstantimicrobium</taxon>
    </lineage>
</organism>
<dbReference type="EMBL" id="BROD01000001">
    <property type="protein sequence ID" value="GKX67631.1"/>
    <property type="molecule type" value="Genomic_DNA"/>
</dbReference>
<evidence type="ECO:0000313" key="2">
    <source>
        <dbReference type="Proteomes" id="UP001058074"/>
    </source>
</evidence>